<feature type="signal peptide" evidence="1">
    <location>
        <begin position="1"/>
        <end position="19"/>
    </location>
</feature>
<keyword evidence="1" id="KW-0732">Signal</keyword>
<comment type="caution">
    <text evidence="2">The sequence shown here is derived from an EMBL/GenBank/DDBJ whole genome shotgun (WGS) entry which is preliminary data.</text>
</comment>
<accession>A0A8H3TS45</accession>
<name>A0A8H3TS45_9TREE</name>
<reference evidence="2" key="1">
    <citation type="submission" date="2020-07" db="EMBL/GenBank/DDBJ databases">
        <title>Draft Genome Sequence of a Deep-Sea Yeast, Naganishia (Cryptococcus) liquefaciens strain N6.</title>
        <authorList>
            <person name="Han Y.W."/>
            <person name="Kajitani R."/>
            <person name="Morimoto H."/>
            <person name="Parhat M."/>
            <person name="Tsubouchi H."/>
            <person name="Bakenova O."/>
            <person name="Ogata M."/>
            <person name="Argunhan B."/>
            <person name="Aoki R."/>
            <person name="Kajiwara S."/>
            <person name="Itoh T."/>
            <person name="Iwasaki H."/>
        </authorList>
    </citation>
    <scope>NUCLEOTIDE SEQUENCE</scope>
    <source>
        <strain evidence="2">N6</strain>
    </source>
</reference>
<organism evidence="2 3">
    <name type="scientific">Naganishia liquefaciens</name>
    <dbReference type="NCBI Taxonomy" id="104408"/>
    <lineage>
        <taxon>Eukaryota</taxon>
        <taxon>Fungi</taxon>
        <taxon>Dikarya</taxon>
        <taxon>Basidiomycota</taxon>
        <taxon>Agaricomycotina</taxon>
        <taxon>Tremellomycetes</taxon>
        <taxon>Filobasidiales</taxon>
        <taxon>Filobasidiaceae</taxon>
        <taxon>Naganishia</taxon>
    </lineage>
</organism>
<dbReference type="Proteomes" id="UP000620104">
    <property type="component" value="Unassembled WGS sequence"/>
</dbReference>
<keyword evidence="3" id="KW-1185">Reference proteome</keyword>
<protein>
    <submittedName>
        <fullName evidence="2">Uncharacterized protein</fullName>
    </submittedName>
</protein>
<evidence type="ECO:0000313" key="2">
    <source>
        <dbReference type="EMBL" id="GHJ85994.1"/>
    </source>
</evidence>
<dbReference type="EMBL" id="BLZA01000017">
    <property type="protein sequence ID" value="GHJ85994.1"/>
    <property type="molecule type" value="Genomic_DNA"/>
</dbReference>
<dbReference type="OrthoDB" id="2594947at2759"/>
<feature type="chain" id="PRO_5034819422" evidence="1">
    <location>
        <begin position="20"/>
        <end position="299"/>
    </location>
</feature>
<evidence type="ECO:0000256" key="1">
    <source>
        <dbReference type="SAM" id="SignalP"/>
    </source>
</evidence>
<dbReference type="AlphaFoldDB" id="A0A8H3TS45"/>
<sequence>MFKLTATSLVAVLAATVAAQSIPKYQSFPAACASQCASTIETSDLCYKEYTTGQDIVSCFCSGAPSSSEVSTCSSCLSSNGASELAGVLSAIPDACATYTKTCQKECGFDTCASSDIACQCSESYLASIYQCASCNTRNGNTGATGLTDYEALANSCGNQNFTVPATTSSALPSPTGQASYSAPSLAASASSYSMGASSVTGFAISADGTTTTVAVSSTPSVRASSVSSASSGAVSAASSSARASSSSAASASSARASSSAASGSAIPAAATAPASGALALGVNAVGMIGAMFGMVAVL</sequence>
<proteinExistence type="predicted"/>
<evidence type="ECO:0000313" key="3">
    <source>
        <dbReference type="Proteomes" id="UP000620104"/>
    </source>
</evidence>
<gene>
    <name evidence="2" type="ORF">NliqN6_2396</name>
</gene>